<dbReference type="RefSeq" id="WP_069698472.1">
    <property type="nucleotide sequence ID" value="NZ_JAGGMA010000029.1"/>
</dbReference>
<dbReference type="CDD" id="cd00448">
    <property type="entry name" value="YjgF_YER057c_UK114_family"/>
    <property type="match status" value="1"/>
</dbReference>
<evidence type="ECO:0000313" key="2">
    <source>
        <dbReference type="EMBL" id="OEH82556.1"/>
    </source>
</evidence>
<evidence type="ECO:0000256" key="1">
    <source>
        <dbReference type="ARBA" id="ARBA00010552"/>
    </source>
</evidence>
<dbReference type="AlphaFoldDB" id="A0A1E5KXH6"/>
<proteinExistence type="inferred from homology"/>
<dbReference type="InterPro" id="IPR035959">
    <property type="entry name" value="RutC-like_sf"/>
</dbReference>
<dbReference type="InterPro" id="IPR006175">
    <property type="entry name" value="YjgF/YER057c/UK114"/>
</dbReference>
<comment type="similarity">
    <text evidence="1">Belongs to the RutC family.</text>
</comment>
<dbReference type="EMBL" id="MIEK01000020">
    <property type="protein sequence ID" value="OEH82556.1"/>
    <property type="molecule type" value="Genomic_DNA"/>
</dbReference>
<accession>A0A1E5KXH6</accession>
<keyword evidence="3" id="KW-1185">Reference proteome</keyword>
<organism evidence="2 3">
    <name type="scientific">Enterococcus rivorum</name>
    <dbReference type="NCBI Taxonomy" id="762845"/>
    <lineage>
        <taxon>Bacteria</taxon>
        <taxon>Bacillati</taxon>
        <taxon>Bacillota</taxon>
        <taxon>Bacilli</taxon>
        <taxon>Lactobacillales</taxon>
        <taxon>Enterococcaceae</taxon>
        <taxon>Enterococcus</taxon>
    </lineage>
</organism>
<dbReference type="Pfam" id="PF01042">
    <property type="entry name" value="Ribonuc_L-PSP"/>
    <property type="match status" value="1"/>
</dbReference>
<comment type="caution">
    <text evidence="2">The sequence shown here is derived from an EMBL/GenBank/DDBJ whole genome shotgun (WGS) entry which is preliminary data.</text>
</comment>
<dbReference type="OrthoDB" id="9795206at2"/>
<dbReference type="GO" id="GO:0005829">
    <property type="term" value="C:cytosol"/>
    <property type="evidence" value="ECO:0007669"/>
    <property type="project" value="TreeGrafter"/>
</dbReference>
<sequence>MRKSRNPETVHPPVDAYVHQIEVSGNLRWLNLSGQIGMTKDKQLATGVESQLELALKNISLNLTEAGMSIKDLTTAVFYFVDSIDLETRTKILKDFFGDQEICMTLIYVKGLATPEIKVEVDVWACQQI</sequence>
<name>A0A1E5KXH6_9ENTE</name>
<dbReference type="PANTHER" id="PTHR11803:SF58">
    <property type="entry name" value="PROTEIN HMF1-RELATED"/>
    <property type="match status" value="1"/>
</dbReference>
<dbReference type="Gene3D" id="3.30.1330.40">
    <property type="entry name" value="RutC-like"/>
    <property type="match status" value="1"/>
</dbReference>
<dbReference type="STRING" id="762845.BCR26_12950"/>
<dbReference type="Proteomes" id="UP000095256">
    <property type="component" value="Unassembled WGS sequence"/>
</dbReference>
<dbReference type="GO" id="GO:0019239">
    <property type="term" value="F:deaminase activity"/>
    <property type="evidence" value="ECO:0007669"/>
    <property type="project" value="TreeGrafter"/>
</dbReference>
<evidence type="ECO:0000313" key="3">
    <source>
        <dbReference type="Proteomes" id="UP000095256"/>
    </source>
</evidence>
<dbReference type="SUPFAM" id="SSF55298">
    <property type="entry name" value="YjgF-like"/>
    <property type="match status" value="1"/>
</dbReference>
<reference evidence="2 3" key="1">
    <citation type="submission" date="2016-09" db="EMBL/GenBank/DDBJ databases">
        <authorList>
            <person name="Capua I."/>
            <person name="De Benedictis P."/>
            <person name="Joannis T."/>
            <person name="Lombin L.H."/>
            <person name="Cattoli G."/>
        </authorList>
    </citation>
    <scope>NUCLEOTIDE SEQUENCE [LARGE SCALE GENOMIC DNA]</scope>
    <source>
        <strain evidence="2 3">LMG 25899</strain>
    </source>
</reference>
<protein>
    <submittedName>
        <fullName evidence="2">Enamine deaminase RidA</fullName>
    </submittedName>
</protein>
<gene>
    <name evidence="2" type="ORF">BCR26_12950</name>
</gene>
<dbReference type="PANTHER" id="PTHR11803">
    <property type="entry name" value="2-IMINOBUTANOATE/2-IMINOPROPANOATE DEAMINASE RIDA"/>
    <property type="match status" value="1"/>
</dbReference>